<dbReference type="Gramene" id="CDF40439">
    <property type="protein sequence ID" value="CDF40439"/>
    <property type="gene ID" value="CHC_T00000737001"/>
</dbReference>
<dbReference type="GeneID" id="17318450"/>
<evidence type="ECO:0000313" key="3">
    <source>
        <dbReference type="Proteomes" id="UP000012073"/>
    </source>
</evidence>
<proteinExistence type="predicted"/>
<gene>
    <name evidence="2" type="ORF">CHC_T00000737001</name>
</gene>
<feature type="compositionally biased region" description="Basic and acidic residues" evidence="1">
    <location>
        <begin position="81"/>
        <end position="93"/>
    </location>
</feature>
<protein>
    <submittedName>
        <fullName evidence="2">Uncharacterized protein</fullName>
    </submittedName>
</protein>
<evidence type="ECO:0000313" key="2">
    <source>
        <dbReference type="EMBL" id="CDF40439.1"/>
    </source>
</evidence>
<feature type="compositionally biased region" description="Gly residues" evidence="1">
    <location>
        <begin position="50"/>
        <end position="68"/>
    </location>
</feature>
<dbReference type="EMBL" id="HG002179">
    <property type="protein sequence ID" value="CDF40439.1"/>
    <property type="molecule type" value="Genomic_DNA"/>
</dbReference>
<dbReference type="KEGG" id="ccp:CHC_T00000737001"/>
<dbReference type="Proteomes" id="UP000012073">
    <property type="component" value="Unassembled WGS sequence"/>
</dbReference>
<name>R7QQN9_CHOCR</name>
<feature type="compositionally biased region" description="Gly residues" evidence="1">
    <location>
        <begin position="98"/>
        <end position="111"/>
    </location>
</feature>
<reference evidence="3" key="1">
    <citation type="journal article" date="2013" name="Proc. Natl. Acad. Sci. U.S.A.">
        <title>Genome structure and metabolic features in the red seaweed Chondrus crispus shed light on evolution of the Archaeplastida.</title>
        <authorList>
            <person name="Collen J."/>
            <person name="Porcel B."/>
            <person name="Carre W."/>
            <person name="Ball S.G."/>
            <person name="Chaparro C."/>
            <person name="Tonon T."/>
            <person name="Barbeyron T."/>
            <person name="Michel G."/>
            <person name="Noel B."/>
            <person name="Valentin K."/>
            <person name="Elias M."/>
            <person name="Artiguenave F."/>
            <person name="Arun A."/>
            <person name="Aury J.M."/>
            <person name="Barbosa-Neto J.F."/>
            <person name="Bothwell J.H."/>
            <person name="Bouget F.Y."/>
            <person name="Brillet L."/>
            <person name="Cabello-Hurtado F."/>
            <person name="Capella-Gutierrez S."/>
            <person name="Charrier B."/>
            <person name="Cladiere L."/>
            <person name="Cock J.M."/>
            <person name="Coelho S.M."/>
            <person name="Colleoni C."/>
            <person name="Czjzek M."/>
            <person name="Da Silva C."/>
            <person name="Delage L."/>
            <person name="Denoeud F."/>
            <person name="Deschamps P."/>
            <person name="Dittami S.M."/>
            <person name="Gabaldon T."/>
            <person name="Gachon C.M."/>
            <person name="Groisillier A."/>
            <person name="Herve C."/>
            <person name="Jabbari K."/>
            <person name="Katinka M."/>
            <person name="Kloareg B."/>
            <person name="Kowalczyk N."/>
            <person name="Labadie K."/>
            <person name="Leblanc C."/>
            <person name="Lopez P.J."/>
            <person name="McLachlan D.H."/>
            <person name="Meslet-Cladiere L."/>
            <person name="Moustafa A."/>
            <person name="Nehr Z."/>
            <person name="Nyvall Collen P."/>
            <person name="Panaud O."/>
            <person name="Partensky F."/>
            <person name="Poulain J."/>
            <person name="Rensing S.A."/>
            <person name="Rousvoal S."/>
            <person name="Samson G."/>
            <person name="Symeonidi A."/>
            <person name="Weissenbach J."/>
            <person name="Zambounis A."/>
            <person name="Wincker P."/>
            <person name="Boyen C."/>
        </authorList>
    </citation>
    <scope>NUCLEOTIDE SEQUENCE [LARGE SCALE GENOMIC DNA]</scope>
    <source>
        <strain evidence="3">cv. Stackhouse</strain>
    </source>
</reference>
<dbReference type="AlphaFoldDB" id="R7QQN9"/>
<evidence type="ECO:0000256" key="1">
    <source>
        <dbReference type="SAM" id="MobiDB-lite"/>
    </source>
</evidence>
<sequence length="125" mass="12234">MVGMAASEFIGARARAAAKLGRASSYGGVGRGRGAELCAHSGANEDGGGEHGQQGEDGGGAEAGGGGLVKVAVEAQERVVRAQGKAERKHGDGALRGVSGGERAGTNGGTEGVRTAAVVAKQHRD</sequence>
<accession>R7QQN9</accession>
<dbReference type="RefSeq" id="XP_005710733.1">
    <property type="nucleotide sequence ID" value="XM_005710676.1"/>
</dbReference>
<organism evidence="2 3">
    <name type="scientific">Chondrus crispus</name>
    <name type="common">Carrageen Irish moss</name>
    <name type="synonym">Polymorpha crispa</name>
    <dbReference type="NCBI Taxonomy" id="2769"/>
    <lineage>
        <taxon>Eukaryota</taxon>
        <taxon>Rhodophyta</taxon>
        <taxon>Florideophyceae</taxon>
        <taxon>Rhodymeniophycidae</taxon>
        <taxon>Gigartinales</taxon>
        <taxon>Gigartinaceae</taxon>
        <taxon>Chondrus</taxon>
    </lineage>
</organism>
<feature type="region of interest" description="Disordered" evidence="1">
    <location>
        <begin position="81"/>
        <end position="125"/>
    </location>
</feature>
<feature type="region of interest" description="Disordered" evidence="1">
    <location>
        <begin position="22"/>
        <end position="68"/>
    </location>
</feature>
<keyword evidence="3" id="KW-1185">Reference proteome</keyword>